<evidence type="ECO:0000313" key="5">
    <source>
        <dbReference type="Proteomes" id="UP001526430"/>
    </source>
</evidence>
<protein>
    <submittedName>
        <fullName evidence="4">Lytic transglycosylase domain-containing protein</fullName>
    </submittedName>
</protein>
<evidence type="ECO:0000313" key="4">
    <source>
        <dbReference type="EMBL" id="MCW8088185.1"/>
    </source>
</evidence>
<dbReference type="InterPro" id="IPR023346">
    <property type="entry name" value="Lysozyme-like_dom_sf"/>
</dbReference>
<dbReference type="RefSeq" id="WP_301592385.1">
    <property type="nucleotide sequence ID" value="NZ_JAPFQI010000028.1"/>
</dbReference>
<feature type="compositionally biased region" description="Low complexity" evidence="2">
    <location>
        <begin position="55"/>
        <end position="77"/>
    </location>
</feature>
<dbReference type="Pfam" id="PF01464">
    <property type="entry name" value="SLT"/>
    <property type="match status" value="1"/>
</dbReference>
<keyword evidence="5" id="KW-1185">Reference proteome</keyword>
<evidence type="ECO:0000256" key="2">
    <source>
        <dbReference type="SAM" id="MobiDB-lite"/>
    </source>
</evidence>
<comment type="caution">
    <text evidence="4">The sequence shown here is derived from an EMBL/GenBank/DDBJ whole genome shotgun (WGS) entry which is preliminary data.</text>
</comment>
<accession>A0ABT3P183</accession>
<reference evidence="4 5" key="1">
    <citation type="submission" date="2022-10" db="EMBL/GenBank/DDBJ databases">
        <title>Roseococcus glaciei nov., sp. nov., isolated from glacier.</title>
        <authorList>
            <person name="Liu Q."/>
            <person name="Xin Y.-H."/>
        </authorList>
    </citation>
    <scope>NUCLEOTIDE SEQUENCE [LARGE SCALE GENOMIC DNA]</scope>
    <source>
        <strain evidence="4 5">MDT2-1-1</strain>
    </source>
</reference>
<organism evidence="4 5">
    <name type="scientific">Sabulicella glaciei</name>
    <dbReference type="NCBI Taxonomy" id="2984948"/>
    <lineage>
        <taxon>Bacteria</taxon>
        <taxon>Pseudomonadati</taxon>
        <taxon>Pseudomonadota</taxon>
        <taxon>Alphaproteobacteria</taxon>
        <taxon>Acetobacterales</taxon>
        <taxon>Acetobacteraceae</taxon>
        <taxon>Sabulicella</taxon>
    </lineage>
</organism>
<sequence>MQNIHRPTDRLLQPRTLIAICLAVLPLGFAAGYALREWPPSALEAPRPASEHRSAAAGAQNPSPAAPPRASSAARAGSRGGLDEITNATQAAAVQTGIDRTVLLAFAASESSLRASARNSRSSAVGLMQFTEQSWLLAVRRFGHSHGLGELAGRITQRQGRFGMASEEELSRVLDLRGDARLAASLAAETARFNAARFRGRFGSEAAPDALYAMHVLGTQGGLRLLDAVRREPARPASEVIAAPAIAANSRIFRPQGRDLTATEAMGQLRLRYLAGMDMAMRREVVALRD</sequence>
<feature type="region of interest" description="Disordered" evidence="2">
    <location>
        <begin position="43"/>
        <end position="80"/>
    </location>
</feature>
<dbReference type="InterPro" id="IPR008258">
    <property type="entry name" value="Transglycosylase_SLT_dom_1"/>
</dbReference>
<gene>
    <name evidence="4" type="ORF">OF850_21550</name>
</gene>
<dbReference type="EMBL" id="JAPFQI010000028">
    <property type="protein sequence ID" value="MCW8088185.1"/>
    <property type="molecule type" value="Genomic_DNA"/>
</dbReference>
<comment type="similarity">
    <text evidence="1">Belongs to the virb1 family.</text>
</comment>
<dbReference type="Proteomes" id="UP001526430">
    <property type="component" value="Unassembled WGS sequence"/>
</dbReference>
<evidence type="ECO:0000256" key="1">
    <source>
        <dbReference type="ARBA" id="ARBA00009387"/>
    </source>
</evidence>
<dbReference type="Gene3D" id="1.10.530.10">
    <property type="match status" value="1"/>
</dbReference>
<dbReference type="SUPFAM" id="SSF53955">
    <property type="entry name" value="Lysozyme-like"/>
    <property type="match status" value="1"/>
</dbReference>
<feature type="domain" description="Transglycosylase SLT" evidence="3">
    <location>
        <begin position="89"/>
        <end position="135"/>
    </location>
</feature>
<evidence type="ECO:0000259" key="3">
    <source>
        <dbReference type="Pfam" id="PF01464"/>
    </source>
</evidence>
<name>A0ABT3P183_9PROT</name>
<proteinExistence type="inferred from homology"/>